<feature type="region of interest" description="Disordered" evidence="1">
    <location>
        <begin position="1"/>
        <end position="66"/>
    </location>
</feature>
<protein>
    <submittedName>
        <fullName evidence="2">Uncharacterized protein</fullName>
    </submittedName>
</protein>
<dbReference type="EMBL" id="JABXIY010000028">
    <property type="protein sequence ID" value="NVK97491.1"/>
    <property type="molecule type" value="Genomic_DNA"/>
</dbReference>
<evidence type="ECO:0000313" key="3">
    <source>
        <dbReference type="Proteomes" id="UP000565723"/>
    </source>
</evidence>
<name>A0A850LHF7_9RHOB</name>
<accession>A0A850LHF7</accession>
<proteinExistence type="predicted"/>
<evidence type="ECO:0000313" key="2">
    <source>
        <dbReference type="EMBL" id="NVK97491.1"/>
    </source>
</evidence>
<reference evidence="2 3" key="1">
    <citation type="journal article" date="2020" name="Proc. Natl. Acad. Sci. U.S.A.">
        <title>Ecological drivers of bacterial community assembly in synthetic phycospheres.</title>
        <authorList>
            <person name="Fu H."/>
            <person name="Uchimiya M."/>
            <person name="Gore J."/>
            <person name="Moran M.A."/>
        </authorList>
    </citation>
    <scope>NUCLEOTIDE SEQUENCE [LARGE SCALE GENOMIC DNA]</scope>
    <source>
        <strain evidence="2">HF-Din03</strain>
    </source>
</reference>
<dbReference type="Proteomes" id="UP000565723">
    <property type="component" value="Unassembled WGS sequence"/>
</dbReference>
<dbReference type="RefSeq" id="WP_144083963.1">
    <property type="nucleotide sequence ID" value="NZ_CP076685.1"/>
</dbReference>
<feature type="compositionally biased region" description="Basic and acidic residues" evidence="1">
    <location>
        <begin position="33"/>
        <end position="45"/>
    </location>
</feature>
<sequence length="132" mass="14703">MRETSEAPPVPPQPTPIPVSKGDLDAHLNTLLEARKEFAGRRAEPSDEPPQPQHRSQEQPQDQRMQALWEHLRVNPKLTVWQLKAAFPEGGISSALHATRTMRVLASHQHLTGHPIPKDWSLADAKAVLLAI</sequence>
<comment type="caution">
    <text evidence="2">The sequence shown here is derived from an EMBL/GenBank/DDBJ whole genome shotgun (WGS) entry which is preliminary data.</text>
</comment>
<organism evidence="2 3">
    <name type="scientific">Ruegeria pomeroyi</name>
    <dbReference type="NCBI Taxonomy" id="89184"/>
    <lineage>
        <taxon>Bacteria</taxon>
        <taxon>Pseudomonadati</taxon>
        <taxon>Pseudomonadota</taxon>
        <taxon>Alphaproteobacteria</taxon>
        <taxon>Rhodobacterales</taxon>
        <taxon>Roseobacteraceae</taxon>
        <taxon>Ruegeria</taxon>
    </lineage>
</organism>
<feature type="compositionally biased region" description="Pro residues" evidence="1">
    <location>
        <begin position="8"/>
        <end position="17"/>
    </location>
</feature>
<gene>
    <name evidence="2" type="ORF">HW564_11215</name>
</gene>
<dbReference type="AlphaFoldDB" id="A0A850LHF7"/>
<evidence type="ECO:0000256" key="1">
    <source>
        <dbReference type="SAM" id="MobiDB-lite"/>
    </source>
</evidence>